<evidence type="ECO:0000313" key="2">
    <source>
        <dbReference type="EMBL" id="MDQ0379051.1"/>
    </source>
</evidence>
<dbReference type="EMBL" id="JAUSUT010000001">
    <property type="protein sequence ID" value="MDQ0379051.1"/>
    <property type="molecule type" value="Genomic_DNA"/>
</dbReference>
<comment type="caution">
    <text evidence="2">The sequence shown here is derived from an EMBL/GenBank/DDBJ whole genome shotgun (WGS) entry which is preliminary data.</text>
</comment>
<keyword evidence="3" id="KW-1185">Reference proteome</keyword>
<sequence length="195" mass="22652">MSAHERLQLMHISRQIFQVELEDIATRYGLDPISSPESKSAEEEEESYYLQYPAELRRQAVVMSQYYRIFYCLENSIRDLVESQLEEAYGENWWEDHVPNNIKSSVEGNKNREQDNGVTLRSSHPIDYTTFGELGEIIKSNFDIFGATFNSKRGLEKVMASLNLLRGPIAHCTQLAEDEVLRLHLTVRSFNRLME</sequence>
<accession>A0ABU0EUR6</accession>
<name>A0ABU0EUR6_9PSEU</name>
<reference evidence="2 3" key="1">
    <citation type="submission" date="2023-07" db="EMBL/GenBank/DDBJ databases">
        <title>Sequencing the genomes of 1000 actinobacteria strains.</title>
        <authorList>
            <person name="Klenk H.-P."/>
        </authorList>
    </citation>
    <scope>NUCLEOTIDE SEQUENCE [LARGE SCALE GENOMIC DNA]</scope>
    <source>
        <strain evidence="2 3">DSM 45805</strain>
    </source>
</reference>
<gene>
    <name evidence="2" type="ORF">FB470_003045</name>
</gene>
<dbReference type="Proteomes" id="UP001229651">
    <property type="component" value="Unassembled WGS sequence"/>
</dbReference>
<dbReference type="RefSeq" id="WP_306992173.1">
    <property type="nucleotide sequence ID" value="NZ_JAUSUT010000001.1"/>
</dbReference>
<organism evidence="2 3">
    <name type="scientific">Amycolatopsis thermophila</name>
    <dbReference type="NCBI Taxonomy" id="206084"/>
    <lineage>
        <taxon>Bacteria</taxon>
        <taxon>Bacillati</taxon>
        <taxon>Actinomycetota</taxon>
        <taxon>Actinomycetes</taxon>
        <taxon>Pseudonocardiales</taxon>
        <taxon>Pseudonocardiaceae</taxon>
        <taxon>Amycolatopsis</taxon>
    </lineage>
</organism>
<proteinExistence type="predicted"/>
<evidence type="ECO:0000259" key="1">
    <source>
        <dbReference type="Pfam" id="PF18731"/>
    </source>
</evidence>
<dbReference type="Pfam" id="PF18731">
    <property type="entry name" value="HEPN_Swt1"/>
    <property type="match status" value="1"/>
</dbReference>
<dbReference type="InterPro" id="IPR041650">
    <property type="entry name" value="HEPN_Swt1"/>
</dbReference>
<evidence type="ECO:0000313" key="3">
    <source>
        <dbReference type="Proteomes" id="UP001229651"/>
    </source>
</evidence>
<protein>
    <recommendedName>
        <fullName evidence="1">Swt1-like HEPN domain-containing protein</fullName>
    </recommendedName>
</protein>
<feature type="domain" description="Swt1-like HEPN" evidence="1">
    <location>
        <begin position="68"/>
        <end position="192"/>
    </location>
</feature>